<evidence type="ECO:0000256" key="2">
    <source>
        <dbReference type="ARBA" id="ARBA00022692"/>
    </source>
</evidence>
<sequence length="935" mass="104418">NTSDIWLNSSSPFWVIDTILAFLCGLGLFFLILPYLENNPSFAPPRKHGNIRKHHMEWRGRSRSRIRNGALKACRDCLEALEEVWDLTSLLQRLLRRLPDKGGFHQVSSQDAPGDVCKAGPAGAHQPSREEATPTMPPPPLIQWPLSQDSTHSPHSAQLETTTHLIHSFPIKPSSSESQTRYHDVSGPIVQNKAQYFIPKAIHTLEHHCLQKQVESGRTLPSLVKKSQQVFSQVIPNLPQESKSSQAHTSVSIFPGDLISPEVWEKLEHHISKRFMEQESSLPCRIQASQRLMQPQDQFPRPCQAQGREGPSSPSAGRGKRSQDAQKMRSKCPARILPGTDLCHDVGQSRGGAHKVLYRTSANHPVKVLIAKPQSERELSPGRKHPEKVLGVLISKKAQQICEGQIPVNVHCSRLAANHFLDLPGELNAPTGTEDTDSSQDGEASMNTSHESLVVSPYIQRELEAYVLKFRVRHRWVLLLKVFKFIFNLKLKDAYCTRLPRSTLKATSDTGDHPKAQLAKDSGKHPQPHPGKKVITPEVVPHLERPLTAPSWVTEETWQALEGPLPGNMQKPLKAPLTGQEVKPSSQDTTYNFVGRIWHSESVMEADRGSLESGPSPAMARNVPQEGSGGWTTPESCSSETVMDLNERSPNISQSRKFISTDARGTNRRPKLGQHRKGLVVRRAHQACKMSYPGQKKESAESLQSKSHLKKGQVSSENHFRERIKHFLQWICPNKGKRLEEPLQKCKPAADTAQSHRTVKSRLITDSKAVEAQALMTAAGQILEEKMVLHCGPHASELNWYKVELQAPLGPPYCYHRFLSYQGQRRVMRQTAHQQQAAHRPQMSYTGAGPGTAHGPAHPGSQVPVRAEPASTDRVTTAAGHSRHCPRHCLLQKFPLLSQNMLVTAFLVRKVFSKRKMYTMQIRTCFPLISTSSLC</sequence>
<dbReference type="PANTHER" id="PTHR21859">
    <property type="entry name" value="ACROSOME-SPECIFIC PROTEIN"/>
    <property type="match status" value="1"/>
</dbReference>
<accession>A0ABM4HUJ1</accession>
<feature type="transmembrane region" description="Helical" evidence="7">
    <location>
        <begin position="12"/>
        <end position="36"/>
    </location>
</feature>
<dbReference type="GeneID" id="110152095"/>
<dbReference type="PANTHER" id="PTHR21859:SF56">
    <property type="entry name" value="SPATA31 DOMAIN-CONTAINING PROTEIN"/>
    <property type="match status" value="1"/>
</dbReference>
<dbReference type="Pfam" id="PF15371">
    <property type="entry name" value="DUF4599"/>
    <property type="match status" value="1"/>
</dbReference>
<protein>
    <submittedName>
        <fullName evidence="11">Spermatogenesis-associated protein 31C2</fullName>
    </submittedName>
</protein>
<keyword evidence="4 7" id="KW-0472">Membrane</keyword>
<evidence type="ECO:0000256" key="1">
    <source>
        <dbReference type="ARBA" id="ARBA00004167"/>
    </source>
</evidence>
<name>A0ABM4HUJ1_ODOVR</name>
<dbReference type="Pfam" id="PF14650">
    <property type="entry name" value="FAM75"/>
    <property type="match status" value="1"/>
</dbReference>
<reference evidence="11" key="1">
    <citation type="submission" date="2025-08" db="UniProtKB">
        <authorList>
            <consortium name="RefSeq"/>
        </authorList>
    </citation>
    <scope>IDENTIFICATION</scope>
    <source>
        <tissue evidence="11">Tongue muscle</tissue>
    </source>
</reference>
<organism evidence="10 11">
    <name type="scientific">Odocoileus virginianus</name>
    <name type="common">White-tailed deer</name>
    <dbReference type="NCBI Taxonomy" id="9874"/>
    <lineage>
        <taxon>Eukaryota</taxon>
        <taxon>Metazoa</taxon>
        <taxon>Chordata</taxon>
        <taxon>Craniata</taxon>
        <taxon>Vertebrata</taxon>
        <taxon>Euteleostomi</taxon>
        <taxon>Mammalia</taxon>
        <taxon>Eutheria</taxon>
        <taxon>Laurasiatheria</taxon>
        <taxon>Artiodactyla</taxon>
        <taxon>Ruminantia</taxon>
        <taxon>Pecora</taxon>
        <taxon>Cervidae</taxon>
        <taxon>Odocoileinae</taxon>
        <taxon>Odocoileus</taxon>
    </lineage>
</organism>
<dbReference type="InterPro" id="IPR039509">
    <property type="entry name" value="SPATA31"/>
</dbReference>
<feature type="region of interest" description="Disordered" evidence="6">
    <location>
        <begin position="105"/>
        <end position="158"/>
    </location>
</feature>
<keyword evidence="10" id="KW-1185">Reference proteome</keyword>
<evidence type="ECO:0000256" key="6">
    <source>
        <dbReference type="SAM" id="MobiDB-lite"/>
    </source>
</evidence>
<gene>
    <name evidence="11" type="primary">LOC110152095</name>
</gene>
<feature type="compositionally biased region" description="Polar residues" evidence="6">
    <location>
        <begin position="648"/>
        <end position="658"/>
    </location>
</feature>
<evidence type="ECO:0000313" key="10">
    <source>
        <dbReference type="Proteomes" id="UP001652640"/>
    </source>
</evidence>
<keyword evidence="2 7" id="KW-0812">Transmembrane</keyword>
<feature type="domain" description="SPATA31" evidence="8">
    <location>
        <begin position="134"/>
        <end position="414"/>
    </location>
</feature>
<evidence type="ECO:0000256" key="5">
    <source>
        <dbReference type="ARBA" id="ARBA00035009"/>
    </source>
</evidence>
<evidence type="ECO:0000259" key="8">
    <source>
        <dbReference type="Pfam" id="PF14650"/>
    </source>
</evidence>
<feature type="compositionally biased region" description="Low complexity" evidence="6">
    <location>
        <begin position="851"/>
        <end position="860"/>
    </location>
</feature>
<evidence type="ECO:0000259" key="9">
    <source>
        <dbReference type="Pfam" id="PF15371"/>
    </source>
</evidence>
<feature type="non-terminal residue" evidence="11">
    <location>
        <position position="1"/>
    </location>
</feature>
<feature type="compositionally biased region" description="Polar residues" evidence="6">
    <location>
        <begin position="145"/>
        <end position="158"/>
    </location>
</feature>
<dbReference type="InterPro" id="IPR027970">
    <property type="entry name" value="SPATA31-like"/>
</dbReference>
<keyword evidence="3 7" id="KW-1133">Transmembrane helix</keyword>
<feature type="region of interest" description="Disordered" evidence="6">
    <location>
        <begin position="689"/>
        <end position="716"/>
    </location>
</feature>
<dbReference type="Proteomes" id="UP001652640">
    <property type="component" value="Unplaced"/>
</dbReference>
<evidence type="ECO:0000256" key="7">
    <source>
        <dbReference type="SAM" id="Phobius"/>
    </source>
</evidence>
<dbReference type="RefSeq" id="XP_070319238.1">
    <property type="nucleotide sequence ID" value="XM_070463137.1"/>
</dbReference>
<feature type="region of interest" description="Disordered" evidence="6">
    <location>
        <begin position="293"/>
        <end position="331"/>
    </location>
</feature>
<feature type="region of interest" description="Disordered" evidence="6">
    <location>
        <begin position="426"/>
        <end position="449"/>
    </location>
</feature>
<feature type="compositionally biased region" description="Polar residues" evidence="6">
    <location>
        <begin position="631"/>
        <end position="641"/>
    </location>
</feature>
<feature type="region of interest" description="Disordered" evidence="6">
    <location>
        <begin position="504"/>
        <end position="534"/>
    </location>
</feature>
<feature type="region of interest" description="Disordered" evidence="6">
    <location>
        <begin position="608"/>
        <end position="659"/>
    </location>
</feature>
<proteinExistence type="inferred from homology"/>
<comment type="similarity">
    <text evidence="5">Belongs to the SPATA31 family.</text>
</comment>
<feature type="region of interest" description="Disordered" evidence="6">
    <location>
        <begin position="830"/>
        <end position="865"/>
    </location>
</feature>
<evidence type="ECO:0000313" key="11">
    <source>
        <dbReference type="RefSeq" id="XP_070319238.1"/>
    </source>
</evidence>
<feature type="domain" description="SPATA31-like" evidence="9">
    <location>
        <begin position="61"/>
        <end position="133"/>
    </location>
</feature>
<evidence type="ECO:0000256" key="3">
    <source>
        <dbReference type="ARBA" id="ARBA00022989"/>
    </source>
</evidence>
<comment type="subcellular location">
    <subcellularLocation>
        <location evidence="1">Membrane</location>
        <topology evidence="1">Single-pass membrane protein</topology>
    </subcellularLocation>
</comment>
<evidence type="ECO:0000256" key="4">
    <source>
        <dbReference type="ARBA" id="ARBA00023136"/>
    </source>
</evidence>